<reference evidence="1 2" key="1">
    <citation type="submission" date="2017-11" db="EMBL/GenBank/DDBJ databases">
        <title>De-novo sequencing of pomegranate (Punica granatum L.) genome.</title>
        <authorList>
            <person name="Akparov Z."/>
            <person name="Amiraslanov A."/>
            <person name="Hajiyeva S."/>
            <person name="Abbasov M."/>
            <person name="Kaur K."/>
            <person name="Hamwieh A."/>
            <person name="Solovyev V."/>
            <person name="Salamov A."/>
            <person name="Braich B."/>
            <person name="Kosarev P."/>
            <person name="Mahmoud A."/>
            <person name="Hajiyev E."/>
            <person name="Babayeva S."/>
            <person name="Izzatullayeva V."/>
            <person name="Mammadov A."/>
            <person name="Mammadov A."/>
            <person name="Sharifova S."/>
            <person name="Ojaghi J."/>
            <person name="Eynullazada K."/>
            <person name="Bayramov B."/>
            <person name="Abdulazimova A."/>
            <person name="Shahmuradov I."/>
        </authorList>
    </citation>
    <scope>NUCLEOTIDE SEQUENCE [LARGE SCALE GENOMIC DNA]</scope>
    <source>
        <strain evidence="2">cv. AG2017</strain>
        <tissue evidence="1">Leaf</tissue>
    </source>
</reference>
<keyword evidence="2" id="KW-1185">Reference proteome</keyword>
<proteinExistence type="predicted"/>
<sequence>MRRKKKIFSAGRIGLGRDRWTGPSGRAGPMLAGPTELPLDRAGLPLDTGCTAGRGLGRRTRAGWAARVTGDTRIRSRDGGPGRGVWSRDSIRGPNRGRQMIFRSLSWGYRELRVGPCRCRELRASGIGELWVYEVERSEVEL</sequence>
<gene>
    <name evidence="1" type="ORF">CRG98_045641</name>
</gene>
<dbReference type="EMBL" id="PGOL01006194">
    <property type="protein sequence ID" value="PKI33968.1"/>
    <property type="molecule type" value="Genomic_DNA"/>
</dbReference>
<protein>
    <submittedName>
        <fullName evidence="1">Uncharacterized protein</fullName>
    </submittedName>
</protein>
<dbReference type="Proteomes" id="UP000233551">
    <property type="component" value="Unassembled WGS sequence"/>
</dbReference>
<evidence type="ECO:0000313" key="1">
    <source>
        <dbReference type="EMBL" id="PKI33968.1"/>
    </source>
</evidence>
<name>A0A2I0HQI3_PUNGR</name>
<organism evidence="1 2">
    <name type="scientific">Punica granatum</name>
    <name type="common">Pomegranate</name>
    <dbReference type="NCBI Taxonomy" id="22663"/>
    <lineage>
        <taxon>Eukaryota</taxon>
        <taxon>Viridiplantae</taxon>
        <taxon>Streptophyta</taxon>
        <taxon>Embryophyta</taxon>
        <taxon>Tracheophyta</taxon>
        <taxon>Spermatophyta</taxon>
        <taxon>Magnoliopsida</taxon>
        <taxon>eudicotyledons</taxon>
        <taxon>Gunneridae</taxon>
        <taxon>Pentapetalae</taxon>
        <taxon>rosids</taxon>
        <taxon>malvids</taxon>
        <taxon>Myrtales</taxon>
        <taxon>Lythraceae</taxon>
        <taxon>Punica</taxon>
    </lineage>
</organism>
<accession>A0A2I0HQI3</accession>
<comment type="caution">
    <text evidence="1">The sequence shown here is derived from an EMBL/GenBank/DDBJ whole genome shotgun (WGS) entry which is preliminary data.</text>
</comment>
<dbReference type="AlphaFoldDB" id="A0A2I0HQI3"/>
<evidence type="ECO:0000313" key="2">
    <source>
        <dbReference type="Proteomes" id="UP000233551"/>
    </source>
</evidence>